<evidence type="ECO:0000259" key="1">
    <source>
        <dbReference type="SMART" id="SM00382"/>
    </source>
</evidence>
<feature type="domain" description="AAA+ ATPase" evidence="1">
    <location>
        <begin position="20"/>
        <end position="318"/>
    </location>
</feature>
<protein>
    <recommendedName>
        <fullName evidence="1">AAA+ ATPase domain-containing protein</fullName>
    </recommendedName>
</protein>
<dbReference type="PANTHER" id="PTHR32182:SF22">
    <property type="entry name" value="ATP-DEPENDENT ENDONUCLEASE, OLD FAMILY-RELATED"/>
    <property type="match status" value="1"/>
</dbReference>
<dbReference type="PIRSF" id="PIRSF029347">
    <property type="entry name" value="RecF"/>
    <property type="match status" value="1"/>
</dbReference>
<dbReference type="SUPFAM" id="SSF52540">
    <property type="entry name" value="P-loop containing nucleoside triphosphate hydrolases"/>
    <property type="match status" value="1"/>
</dbReference>
<dbReference type="Pfam" id="PF13304">
    <property type="entry name" value="AAA_21"/>
    <property type="match status" value="1"/>
</dbReference>
<evidence type="ECO:0000313" key="2">
    <source>
        <dbReference type="EMBL" id="AUX44746.1"/>
    </source>
</evidence>
<dbReference type="EMBL" id="CP012673">
    <property type="protein sequence ID" value="AUX44746.1"/>
    <property type="molecule type" value="Genomic_DNA"/>
</dbReference>
<dbReference type="GO" id="GO:0005524">
    <property type="term" value="F:ATP binding"/>
    <property type="evidence" value="ECO:0007669"/>
    <property type="project" value="InterPro"/>
</dbReference>
<dbReference type="GO" id="GO:0006302">
    <property type="term" value="P:double-strand break repair"/>
    <property type="evidence" value="ECO:0007669"/>
    <property type="project" value="TreeGrafter"/>
</dbReference>
<dbReference type="InterPro" id="IPR027417">
    <property type="entry name" value="P-loop_NTPase"/>
</dbReference>
<dbReference type="RefSeq" id="WP_104983222.1">
    <property type="nucleotide sequence ID" value="NZ_CP012673.1"/>
</dbReference>
<dbReference type="PANTHER" id="PTHR32182">
    <property type="entry name" value="DNA REPLICATION AND REPAIR PROTEIN RECF"/>
    <property type="match status" value="1"/>
</dbReference>
<organism evidence="2 3">
    <name type="scientific">Sorangium cellulosum</name>
    <name type="common">Polyangium cellulosum</name>
    <dbReference type="NCBI Taxonomy" id="56"/>
    <lineage>
        <taxon>Bacteria</taxon>
        <taxon>Pseudomonadati</taxon>
        <taxon>Myxococcota</taxon>
        <taxon>Polyangia</taxon>
        <taxon>Polyangiales</taxon>
        <taxon>Polyangiaceae</taxon>
        <taxon>Sorangium</taxon>
    </lineage>
</organism>
<proteinExistence type="predicted"/>
<dbReference type="OrthoDB" id="9816506at2"/>
<reference evidence="2 3" key="1">
    <citation type="submission" date="2015-09" db="EMBL/GenBank/DDBJ databases">
        <title>Sorangium comparison.</title>
        <authorList>
            <person name="Zaburannyi N."/>
            <person name="Bunk B."/>
            <person name="Overmann J."/>
            <person name="Mueller R."/>
        </authorList>
    </citation>
    <scope>NUCLEOTIDE SEQUENCE [LARGE SCALE GENOMIC DNA]</scope>
    <source>
        <strain evidence="2 3">So ce26</strain>
    </source>
</reference>
<evidence type="ECO:0000313" key="3">
    <source>
        <dbReference type="Proteomes" id="UP000238348"/>
    </source>
</evidence>
<dbReference type="GO" id="GO:0016887">
    <property type="term" value="F:ATP hydrolysis activity"/>
    <property type="evidence" value="ECO:0007669"/>
    <property type="project" value="InterPro"/>
</dbReference>
<dbReference type="InterPro" id="IPR003959">
    <property type="entry name" value="ATPase_AAA_core"/>
</dbReference>
<dbReference type="InterPro" id="IPR041685">
    <property type="entry name" value="AAA_GajA/Old/RecF-like"/>
</dbReference>
<name>A0A2L0EZP9_SORCE</name>
<dbReference type="Proteomes" id="UP000238348">
    <property type="component" value="Chromosome"/>
</dbReference>
<dbReference type="Pfam" id="PF13175">
    <property type="entry name" value="AAA_15"/>
    <property type="match status" value="1"/>
</dbReference>
<sequence>MITSVQLQEFKGHRDSTVALGRFTVLVGPNGSGKTSVLEALSLQSHVVNYTFHEVLRGDSSPGDLLCRGAQGPIVLGSSGTWDDEAWSFRTVFTGSSMENHWNRGRDDRHWTGTGHLPLRESVPLIDKILPPATLHKLNAERIAAAAYSDDLAPGVGYDGANTAVALASIKLGHDEMFERIEDSIRQIIPNVERVRIRQAKVQRPSPSMPQRAEEVVGSKVFFDFRGAPGVPAHAASEGTLITLALLTVLYGPSRPNLLLLDDFAESLHPQAQMDLVRLFKRMLNEFSDLQIVATTHSPYILDELEPSQVVAFALRKDGTVALKRLSDHPQAEQMTGALSTGQLWSLDPERDWVLAETDP</sequence>
<accession>A0A2L0EZP9</accession>
<dbReference type="InterPro" id="IPR003593">
    <property type="entry name" value="AAA+_ATPase"/>
</dbReference>
<dbReference type="Gene3D" id="3.40.50.300">
    <property type="entry name" value="P-loop containing nucleotide triphosphate hydrolases"/>
    <property type="match status" value="2"/>
</dbReference>
<dbReference type="InterPro" id="IPR014555">
    <property type="entry name" value="RecF-like"/>
</dbReference>
<dbReference type="AlphaFoldDB" id="A0A2L0EZP9"/>
<gene>
    <name evidence="2" type="ORF">SOCE26_062140</name>
</gene>
<dbReference type="SMART" id="SM00382">
    <property type="entry name" value="AAA"/>
    <property type="match status" value="1"/>
</dbReference>
<dbReference type="GO" id="GO:0000731">
    <property type="term" value="P:DNA synthesis involved in DNA repair"/>
    <property type="evidence" value="ECO:0007669"/>
    <property type="project" value="TreeGrafter"/>
</dbReference>